<name>A0A1M5RZH8_9EURY</name>
<dbReference type="EMBL" id="FQWV01000006">
    <property type="protein sequence ID" value="SHH31619.1"/>
    <property type="molecule type" value="Genomic_DNA"/>
</dbReference>
<protein>
    <submittedName>
        <fullName evidence="10">Flagellar protein FlaJ</fullName>
    </submittedName>
</protein>
<dbReference type="STRING" id="43928.SAMN05443636_2284"/>
<evidence type="ECO:0000256" key="2">
    <source>
        <dbReference type="ARBA" id="ARBA00022475"/>
    </source>
</evidence>
<proteinExistence type="predicted"/>
<keyword evidence="2" id="KW-1003">Cell membrane</keyword>
<feature type="transmembrane region" description="Helical" evidence="8">
    <location>
        <begin position="470"/>
        <end position="487"/>
    </location>
</feature>
<feature type="transmembrane region" description="Helical" evidence="8">
    <location>
        <begin position="665"/>
        <end position="684"/>
    </location>
</feature>
<keyword evidence="10" id="KW-0969">Cilium</keyword>
<dbReference type="PANTHER" id="PTHR35402">
    <property type="entry name" value="INTEGRAL MEMBRANE PROTEIN-RELATED"/>
    <property type="match status" value="1"/>
</dbReference>
<dbReference type="AlphaFoldDB" id="A0A1M5RZH8"/>
<dbReference type="Pfam" id="PF00482">
    <property type="entry name" value="T2SSF"/>
    <property type="match status" value="2"/>
</dbReference>
<keyword evidence="11" id="KW-1185">Reference proteome</keyword>
<evidence type="ECO:0000256" key="4">
    <source>
        <dbReference type="ARBA" id="ARBA00022989"/>
    </source>
</evidence>
<keyword evidence="10" id="KW-0966">Cell projection</keyword>
<feature type="region of interest" description="Disordered" evidence="7">
    <location>
        <begin position="373"/>
        <end position="392"/>
    </location>
</feature>
<keyword evidence="4 8" id="KW-1133">Transmembrane helix</keyword>
<feature type="transmembrane region" description="Helical" evidence="8">
    <location>
        <begin position="606"/>
        <end position="632"/>
    </location>
</feature>
<evidence type="ECO:0000256" key="3">
    <source>
        <dbReference type="ARBA" id="ARBA00022692"/>
    </source>
</evidence>
<feature type="domain" description="Type II secretion system protein GspF" evidence="9">
    <location>
        <begin position="181"/>
        <end position="304"/>
    </location>
</feature>
<feature type="transmembrane region" description="Helical" evidence="8">
    <location>
        <begin position="290"/>
        <end position="313"/>
    </location>
</feature>
<dbReference type="InterPro" id="IPR042094">
    <property type="entry name" value="T2SS_GspF_sf"/>
</dbReference>
<feature type="transmembrane region" description="Helical" evidence="8">
    <location>
        <begin position="638"/>
        <end position="658"/>
    </location>
</feature>
<dbReference type="OrthoDB" id="12374at2157"/>
<gene>
    <name evidence="10" type="ORF">SAMN05443636_2284</name>
</gene>
<feature type="transmembrane region" description="Helical" evidence="8">
    <location>
        <begin position="433"/>
        <end position="450"/>
    </location>
</feature>
<dbReference type="PANTHER" id="PTHR35402:SF1">
    <property type="entry name" value="TYPE II SECRETION SYSTEM PROTEIN GSPF DOMAIN-CONTAINING PROTEIN"/>
    <property type="match status" value="1"/>
</dbReference>
<comment type="subcellular location">
    <subcellularLocation>
        <location evidence="1">Cell membrane</location>
        <topology evidence="1">Multi-pass membrane protein</topology>
    </subcellularLocation>
</comment>
<dbReference type="RefSeq" id="WP_143165419.1">
    <property type="nucleotide sequence ID" value="NZ_FQWV01000006.1"/>
</dbReference>
<keyword evidence="10" id="KW-0282">Flagellum</keyword>
<organism evidence="10 11">
    <name type="scientific">Halobaculum gomorrense</name>
    <dbReference type="NCBI Taxonomy" id="43928"/>
    <lineage>
        <taxon>Archaea</taxon>
        <taxon>Methanobacteriati</taxon>
        <taxon>Methanobacteriota</taxon>
        <taxon>Stenosarchaea group</taxon>
        <taxon>Halobacteria</taxon>
        <taxon>Halobacteriales</taxon>
        <taxon>Haloferacaceae</taxon>
        <taxon>Halobaculum</taxon>
    </lineage>
</organism>
<evidence type="ECO:0000313" key="10">
    <source>
        <dbReference type="EMBL" id="SHH31619.1"/>
    </source>
</evidence>
<feature type="compositionally biased region" description="Low complexity" evidence="7">
    <location>
        <begin position="374"/>
        <end position="392"/>
    </location>
</feature>
<feature type="transmembrane region" description="Helical" evidence="8">
    <location>
        <begin position="74"/>
        <end position="99"/>
    </location>
</feature>
<feature type="coiled-coil region" evidence="6">
    <location>
        <begin position="259"/>
        <end position="286"/>
    </location>
</feature>
<evidence type="ECO:0000256" key="1">
    <source>
        <dbReference type="ARBA" id="ARBA00004651"/>
    </source>
</evidence>
<feature type="domain" description="Type II secretion system protein GspF" evidence="9">
    <location>
        <begin position="502"/>
        <end position="627"/>
    </location>
</feature>
<dbReference type="Gene3D" id="1.20.81.30">
    <property type="entry name" value="Type II secretion system (T2SS), domain F"/>
    <property type="match status" value="1"/>
</dbReference>
<accession>A0A1M5RZH8</accession>
<evidence type="ECO:0000256" key="6">
    <source>
        <dbReference type="SAM" id="Coils"/>
    </source>
</evidence>
<feature type="transmembrane region" description="Helical" evidence="8">
    <location>
        <begin position="131"/>
        <end position="153"/>
    </location>
</feature>
<evidence type="ECO:0000256" key="5">
    <source>
        <dbReference type="ARBA" id="ARBA00023136"/>
    </source>
</evidence>
<keyword evidence="3 8" id="KW-0812">Transmembrane</keyword>
<dbReference type="InterPro" id="IPR018076">
    <property type="entry name" value="T2SS_GspF_dom"/>
</dbReference>
<feature type="transmembrane region" description="Helical" evidence="8">
    <location>
        <begin position="696"/>
        <end position="713"/>
    </location>
</feature>
<evidence type="ECO:0000256" key="7">
    <source>
        <dbReference type="SAM" id="MobiDB-lite"/>
    </source>
</evidence>
<evidence type="ECO:0000256" key="8">
    <source>
        <dbReference type="SAM" id="Phobius"/>
    </source>
</evidence>
<dbReference type="Proteomes" id="UP000184357">
    <property type="component" value="Unassembled WGS sequence"/>
</dbReference>
<sequence>MVLSFLPLVGALVLLSPVAAAPVSRSANLAVTRVAVHAFGDYVATDRPRRHRQQDRLRAAHVGVTHRSYASKTIMYAAVAGLSGSVLGVYVAAAALALLRIGGEAVRASLPAGLAFLANITRLGELTAAELFPLLLFSSATVGIGSAAGTYLLRWEILDQRAQARAGRIEATLPRTVAFVYALSRSGMSLPAVLSTLSHNEAVYGEAARELGVAVRDMDTFGTDVITALERMSARTPSQNMAEFGENLASVLGSGQELSSFLRDQYERYQEEAESQQEQYLELVSTFAEAYVTVLVAGPLFFITILVVIGIVLSDTLALLRAVVYLAIPLASVGFAVYIDSITRSTGDVSPDADPVRDPRVVALAASNAADSSGAPVARADGGAASAPAGSRGMEAASTESWAASRQRLAAYDRIESLLDAAKRPGEIVLDRPGLTALVTLPVGAVWVWIRAPSFRPSPLAFARAIDSPVIEAALLVLGAYGLAYEIEKRRTRAVERAVPNFLDRMASVNDAGVSVVEALGRLARSNLDDFSAEVQRAWRDVQWGATVTTALGRLRDRVRSPMVSRAVALVTNAVEVSGDVAPVLEIAADEARATRRLRRERRQVMLTYLLVIYVSFAVFLGIIAALTVAFIPAVEGAQLSAPGGVTGVSTGVFGGLGSVNTSRYVLLFYHAAAIQGVASGLIAGQLGEGSVSDGAKHATVMLLLAYLTFVVVG</sequence>
<dbReference type="InterPro" id="IPR056569">
    <property type="entry name" value="ArlJ-like"/>
</dbReference>
<dbReference type="GO" id="GO:0005886">
    <property type="term" value="C:plasma membrane"/>
    <property type="evidence" value="ECO:0007669"/>
    <property type="project" value="UniProtKB-SubCell"/>
</dbReference>
<feature type="transmembrane region" description="Helical" evidence="8">
    <location>
        <begin position="319"/>
        <end position="339"/>
    </location>
</feature>
<keyword evidence="5 8" id="KW-0472">Membrane</keyword>
<evidence type="ECO:0000313" key="11">
    <source>
        <dbReference type="Proteomes" id="UP000184357"/>
    </source>
</evidence>
<reference evidence="10 11" key="1">
    <citation type="submission" date="2016-11" db="EMBL/GenBank/DDBJ databases">
        <authorList>
            <person name="Jaros S."/>
            <person name="Januszkiewicz K."/>
            <person name="Wedrychowicz H."/>
        </authorList>
    </citation>
    <scope>NUCLEOTIDE SEQUENCE [LARGE SCALE GENOMIC DNA]</scope>
    <source>
        <strain evidence="10 11">DSM 9297</strain>
    </source>
</reference>
<evidence type="ECO:0000259" key="9">
    <source>
        <dbReference type="Pfam" id="PF00482"/>
    </source>
</evidence>
<keyword evidence="6" id="KW-0175">Coiled coil</keyword>